<dbReference type="Proteomes" id="UP001396334">
    <property type="component" value="Unassembled WGS sequence"/>
</dbReference>
<gene>
    <name evidence="1" type="ORF">V6N11_054632</name>
</gene>
<organism evidence="1 2">
    <name type="scientific">Hibiscus sabdariffa</name>
    <name type="common">roselle</name>
    <dbReference type="NCBI Taxonomy" id="183260"/>
    <lineage>
        <taxon>Eukaryota</taxon>
        <taxon>Viridiplantae</taxon>
        <taxon>Streptophyta</taxon>
        <taxon>Embryophyta</taxon>
        <taxon>Tracheophyta</taxon>
        <taxon>Spermatophyta</taxon>
        <taxon>Magnoliopsida</taxon>
        <taxon>eudicotyledons</taxon>
        <taxon>Gunneridae</taxon>
        <taxon>Pentapetalae</taxon>
        <taxon>rosids</taxon>
        <taxon>malvids</taxon>
        <taxon>Malvales</taxon>
        <taxon>Malvaceae</taxon>
        <taxon>Malvoideae</taxon>
        <taxon>Hibiscus</taxon>
    </lineage>
</organism>
<name>A0ABR2S5B0_9ROSI</name>
<comment type="caution">
    <text evidence="1">The sequence shown here is derived from an EMBL/GenBank/DDBJ whole genome shotgun (WGS) entry which is preliminary data.</text>
</comment>
<proteinExistence type="predicted"/>
<evidence type="ECO:0000313" key="1">
    <source>
        <dbReference type="EMBL" id="KAK9020139.1"/>
    </source>
</evidence>
<dbReference type="EMBL" id="JBBPBN010000017">
    <property type="protein sequence ID" value="KAK9020139.1"/>
    <property type="molecule type" value="Genomic_DNA"/>
</dbReference>
<sequence>MRILFAYTALSVKEIRFCSLQQWSKPSSRSGTKLSSLLVVKAATTLASEEIFLLPISHVVLLVYENVEVVGGRRCKYKNHDASDFADAQKSGPSDLPFIVCFKHGNVLISDATSVMNAYDHLLYKDDGTIEGEVKRKLNPAEEN</sequence>
<accession>A0ABR2S5B0</accession>
<evidence type="ECO:0000313" key="2">
    <source>
        <dbReference type="Proteomes" id="UP001396334"/>
    </source>
</evidence>
<reference evidence="1 2" key="1">
    <citation type="journal article" date="2024" name="G3 (Bethesda)">
        <title>Genome assembly of Hibiscus sabdariffa L. provides insights into metabolisms of medicinal natural products.</title>
        <authorList>
            <person name="Kim T."/>
        </authorList>
    </citation>
    <scope>NUCLEOTIDE SEQUENCE [LARGE SCALE GENOMIC DNA]</scope>
    <source>
        <strain evidence="1">TK-2024</strain>
        <tissue evidence="1">Old leaves</tissue>
    </source>
</reference>
<protein>
    <submittedName>
        <fullName evidence="1">Uncharacterized protein</fullName>
    </submittedName>
</protein>
<keyword evidence="2" id="KW-1185">Reference proteome</keyword>